<keyword evidence="14" id="KW-0051">Antiviral defense</keyword>
<feature type="compositionally biased region" description="Polar residues" evidence="18">
    <location>
        <begin position="22"/>
        <end position="37"/>
    </location>
</feature>
<reference evidence="24" key="1">
    <citation type="submission" date="2023-06" db="EMBL/GenBank/DDBJ databases">
        <title>Conoideocrella luteorostrata (Hypocreales: Clavicipitaceae), a potential biocontrol fungus for elongate hemlock scale in United States Christmas tree production areas.</title>
        <authorList>
            <person name="Barrett H."/>
            <person name="Lovett B."/>
            <person name="Macias A.M."/>
            <person name="Stajich J.E."/>
            <person name="Kasson M.T."/>
        </authorList>
    </citation>
    <scope>NUCLEOTIDE SEQUENCE</scope>
    <source>
        <strain evidence="24">ARSEF 14590</strain>
    </source>
</reference>
<comment type="cofactor">
    <cofactor evidence="2">
        <name>Mg(2+)</name>
        <dbReference type="ChEBI" id="CHEBI:18420"/>
    </cofactor>
</comment>
<feature type="domain" description="Dicer dsRNA-binding fold" evidence="23">
    <location>
        <begin position="682"/>
        <end position="772"/>
    </location>
</feature>
<evidence type="ECO:0000259" key="23">
    <source>
        <dbReference type="PROSITE" id="PS51327"/>
    </source>
</evidence>
<dbReference type="Pfam" id="PF00270">
    <property type="entry name" value="DEAD"/>
    <property type="match status" value="1"/>
</dbReference>
<dbReference type="Gene3D" id="1.10.1520.10">
    <property type="entry name" value="Ribonuclease III domain"/>
    <property type="match status" value="2"/>
</dbReference>
<dbReference type="EMBL" id="JASWJB010000007">
    <property type="protein sequence ID" value="KAK2616336.1"/>
    <property type="molecule type" value="Genomic_DNA"/>
</dbReference>
<name>A0AAJ0CYC2_9HYPO</name>
<dbReference type="Gene3D" id="3.30.160.380">
    <property type="entry name" value="Dicer dimerisation domain"/>
    <property type="match status" value="1"/>
</dbReference>
<evidence type="ECO:0000256" key="6">
    <source>
        <dbReference type="ARBA" id="ARBA00022737"/>
    </source>
</evidence>
<keyword evidence="8" id="KW-0378">Hydrolase</keyword>
<dbReference type="SMART" id="SM00535">
    <property type="entry name" value="RIBOc"/>
    <property type="match status" value="2"/>
</dbReference>
<dbReference type="InterPro" id="IPR005034">
    <property type="entry name" value="Dicer_dimerisation"/>
</dbReference>
<dbReference type="GO" id="GO:0051607">
    <property type="term" value="P:defense response to virus"/>
    <property type="evidence" value="ECO:0007669"/>
    <property type="project" value="UniProtKB-KW"/>
</dbReference>
<comment type="caution">
    <text evidence="24">The sequence shown here is derived from an EMBL/GenBank/DDBJ whole genome shotgun (WGS) entry which is preliminary data.</text>
</comment>
<dbReference type="PROSITE" id="PS50821">
    <property type="entry name" value="PAZ"/>
    <property type="match status" value="1"/>
</dbReference>
<dbReference type="GO" id="GO:0046872">
    <property type="term" value="F:metal ion binding"/>
    <property type="evidence" value="ECO:0007669"/>
    <property type="project" value="UniProtKB-KW"/>
</dbReference>
<dbReference type="GO" id="GO:0004525">
    <property type="term" value="F:ribonuclease III activity"/>
    <property type="evidence" value="ECO:0007669"/>
    <property type="project" value="InterPro"/>
</dbReference>
<dbReference type="InterPro" id="IPR027417">
    <property type="entry name" value="P-loop_NTPase"/>
</dbReference>
<evidence type="ECO:0000256" key="14">
    <source>
        <dbReference type="ARBA" id="ARBA00023118"/>
    </source>
</evidence>
<evidence type="ECO:0000256" key="13">
    <source>
        <dbReference type="ARBA" id="ARBA00022884"/>
    </source>
</evidence>
<keyword evidence="9" id="KW-0347">Helicase</keyword>
<dbReference type="InterPro" id="IPR011545">
    <property type="entry name" value="DEAD/DEAH_box_helicase_dom"/>
</dbReference>
<dbReference type="PROSITE" id="PS51192">
    <property type="entry name" value="HELICASE_ATP_BIND_1"/>
    <property type="match status" value="1"/>
</dbReference>
<keyword evidence="4" id="KW-0930">Antiviral protein</keyword>
<dbReference type="InterPro" id="IPR014001">
    <property type="entry name" value="Helicase_ATP-bd"/>
</dbReference>
<evidence type="ECO:0000256" key="4">
    <source>
        <dbReference type="ARBA" id="ARBA00022721"/>
    </source>
</evidence>
<sequence>MTSTRRTIPPSLSPDSALGFPRSTTPNTSLYADSTTSPDEKTDGNQDNRLGGPVEHENDPDSDDAIEKYRLATDEAPQKPEKSLNAEDNAFRAWIASEVLKEPTPKAQDDGDKQPSISDLVSHIKSNKIIDTPRQYQLDLFERAKKDNTIVVLDTGSGKTLIAVLLLRYTLDNEQERRAQGQPNKVAFFLVDKVVLCLQQCNVLRANLAHQVGIFYGSTVSGLRTKDDWSRQVQDNMVIVCTAQILLDLLGSGLVEISQINLLIFDEAHHTKKNHPYARIVRDYYTRTRHDRPRILGMTASPVDSRTGDLHAAALNLEATLCSKVATISDEALAKHMDQRKQTELLVKYSPLRALGQVKTQLWEDLNVILSMMSEFRPHLDAAQDVGSDLGPWCADQYWNLLFTPSGYSRHSSTMHHVVELNQGDAIKPELLNQSRLQKLDTDTNLDLDHSAMSVARAKRTIRDHMERRTHITSLEDVFSDKLVTLHNTLSDAFSNGTVKRCIVFVRKRYIACLLSDAFQQHGVRIPNMRTAYVIGSQTVSSSIANMSINDQFQTLYKFREGEINCLFATQVAEEGIDIPDCDLIVRFDLYDSTIQYIQSKGRARQAESTYINMLERDNVKHIRRLTEASREALALRRFVSSLSEDRKVDIEVASTDLQQEQNKTLVFNIPETGAQLTLDSSQQVLARFVSSLAYGGNAHPEYVVTPTYCGGKFVATIILPDSSPVKSFRGTPQRSKLLARSSAAFRACIEMIKRKYINGHLQPTLSRRLPAMRNARLAISSHKQSEYNMRLRPNFWSQTGHATELFVTILTIDGSGSALPGKTGRPLCILTRSRLPSLEPIQLYIGKTKTQTADLLECAMPIRVSESDLCLLGNFTLVLFRDVFSKDFSCKSEELPYFIAPCTSGFHKDTTLAKATVRNTIDWALLDSANKTNNSTSSKCNALGEFENRLASDPWDGSRKFLTGTVEQNLRPFDSVPEGVPTHHSRSYRRVEPNIAEYSNSLSINSRLRSKWDADQPVFHAELLPLRRNFLCQPANDELIGCRSCYIILEPLVISPVPVDVVATALAVPVIMYRIDSVAISLDACRLLNLDIKPALALEALTKDSLNTEQHGGQQIDFQPGMGKNYERLEFLGDAFLKMATTISLFTLLPKNDEFEYHVERMVLVCNQNLFNHAVDNKLQEYVRSKAFDRRTWYPDLELKKGKASKTRITHSLADKSIADVCEAIIGAAYMSEPEGQMDLAVKAVTKMVKSKNHRMVKFSDYYDQYEIPAWQTRKQTAAEQHSATKFQESIGYTFKSPTLLRSAFKHPSYPYEQTVPHYQRLEFLGDALLDLAAVDYLFKRFPNADPQWLTEHKMAMVSNHFFACLSIELDLHRHLLTANSSMIGKIASFAEKLKEAKVTSTHGRMDNNNPDPNYWVNVLQPPKALSDMLEAVVGAMFVDSEYDYDVVRKFFDKFITPFFQDITLYDTYAAGHPVTVLTKRMQDVFNCHSWRLCVSVVPSACEAGAAAITGENVVCACMVHGNAVAHDIREGGRDAKVNVATKVLRLVQDMDKAAFRAQMGCDCT</sequence>
<keyword evidence="11" id="KW-0067">ATP-binding</keyword>
<dbReference type="InterPro" id="IPR038248">
    <property type="entry name" value="Dicer_dimer_sf"/>
</dbReference>
<evidence type="ECO:0000256" key="15">
    <source>
        <dbReference type="ARBA" id="ARBA00023211"/>
    </source>
</evidence>
<comment type="cofactor">
    <cofactor evidence="1">
        <name>Mn(2+)</name>
        <dbReference type="ChEBI" id="CHEBI:29035"/>
    </cofactor>
</comment>
<comment type="similarity">
    <text evidence="16 17">Belongs to the helicase family. Dicer subfamily.</text>
</comment>
<keyword evidence="7" id="KW-0547">Nucleotide-binding</keyword>
<evidence type="ECO:0000259" key="20">
    <source>
        <dbReference type="PROSITE" id="PS50821"/>
    </source>
</evidence>
<dbReference type="GO" id="GO:0005737">
    <property type="term" value="C:cytoplasm"/>
    <property type="evidence" value="ECO:0007669"/>
    <property type="project" value="TreeGrafter"/>
</dbReference>
<dbReference type="PROSITE" id="PS00517">
    <property type="entry name" value="RNASE_3_1"/>
    <property type="match status" value="2"/>
</dbReference>
<evidence type="ECO:0000256" key="16">
    <source>
        <dbReference type="ARBA" id="ARBA00035116"/>
    </source>
</evidence>
<evidence type="ECO:0000256" key="9">
    <source>
        <dbReference type="ARBA" id="ARBA00022806"/>
    </source>
</evidence>
<feature type="domain" description="Helicase C-terminal" evidence="22">
    <location>
        <begin position="489"/>
        <end position="659"/>
    </location>
</feature>
<protein>
    <recommendedName>
        <fullName evidence="3">Dicer-like protein 1</fullName>
    </recommendedName>
</protein>
<proteinExistence type="inferred from homology"/>
<evidence type="ECO:0000259" key="22">
    <source>
        <dbReference type="PROSITE" id="PS51194"/>
    </source>
</evidence>
<dbReference type="GO" id="GO:0005524">
    <property type="term" value="F:ATP binding"/>
    <property type="evidence" value="ECO:0007669"/>
    <property type="project" value="UniProtKB-KW"/>
</dbReference>
<dbReference type="Gene3D" id="3.40.50.300">
    <property type="entry name" value="P-loop containing nucleotide triphosphate hydrolases"/>
    <property type="match status" value="2"/>
</dbReference>
<evidence type="ECO:0000313" key="24">
    <source>
        <dbReference type="EMBL" id="KAK2616336.1"/>
    </source>
</evidence>
<keyword evidence="15" id="KW-0464">Manganese</keyword>
<dbReference type="CDD" id="cd00593">
    <property type="entry name" value="RIBOc"/>
    <property type="match status" value="2"/>
</dbReference>
<evidence type="ECO:0000259" key="19">
    <source>
        <dbReference type="PROSITE" id="PS50142"/>
    </source>
</evidence>
<gene>
    <name evidence="24" type="primary">dcl1</name>
    <name evidence="24" type="ORF">QQS21_000770</name>
</gene>
<keyword evidence="13 17" id="KW-0694">RNA-binding</keyword>
<dbReference type="InterPro" id="IPR001650">
    <property type="entry name" value="Helicase_C-like"/>
</dbReference>
<dbReference type="Pfam" id="PF00636">
    <property type="entry name" value="Ribonuclease_3"/>
    <property type="match status" value="2"/>
</dbReference>
<dbReference type="SUPFAM" id="SSF69065">
    <property type="entry name" value="RNase III domain-like"/>
    <property type="match status" value="2"/>
</dbReference>
<dbReference type="Pfam" id="PF03368">
    <property type="entry name" value="Dicer_dimer"/>
    <property type="match status" value="1"/>
</dbReference>
<evidence type="ECO:0000256" key="3">
    <source>
        <dbReference type="ARBA" id="ARBA00020797"/>
    </source>
</evidence>
<evidence type="ECO:0000256" key="2">
    <source>
        <dbReference type="ARBA" id="ARBA00001946"/>
    </source>
</evidence>
<evidence type="ECO:0000256" key="1">
    <source>
        <dbReference type="ARBA" id="ARBA00001936"/>
    </source>
</evidence>
<feature type="domain" description="Helicase ATP-binding" evidence="21">
    <location>
        <begin position="140"/>
        <end position="320"/>
    </location>
</feature>
<dbReference type="GO" id="GO:0003723">
    <property type="term" value="F:RNA binding"/>
    <property type="evidence" value="ECO:0007669"/>
    <property type="project" value="UniProtKB-UniRule"/>
</dbReference>
<evidence type="ECO:0000256" key="10">
    <source>
        <dbReference type="ARBA" id="ARBA00022833"/>
    </source>
</evidence>
<feature type="region of interest" description="Disordered" evidence="18">
    <location>
        <begin position="1"/>
        <end position="86"/>
    </location>
</feature>
<evidence type="ECO:0000256" key="5">
    <source>
        <dbReference type="ARBA" id="ARBA00022723"/>
    </source>
</evidence>
<keyword evidence="12" id="KW-0460">Magnesium</keyword>
<dbReference type="PANTHER" id="PTHR14950:SF62">
    <property type="entry name" value="DICER-LIKE PROTEIN 1"/>
    <property type="match status" value="1"/>
</dbReference>
<feature type="domain" description="RNase III" evidence="19">
    <location>
        <begin position="1097"/>
        <end position="1235"/>
    </location>
</feature>
<dbReference type="GO" id="GO:0050688">
    <property type="term" value="P:regulation of defense response to virus"/>
    <property type="evidence" value="ECO:0007669"/>
    <property type="project" value="UniProtKB-KW"/>
</dbReference>
<evidence type="ECO:0000256" key="18">
    <source>
        <dbReference type="SAM" id="MobiDB-lite"/>
    </source>
</evidence>
<keyword evidence="25" id="KW-1185">Reference proteome</keyword>
<evidence type="ECO:0000259" key="21">
    <source>
        <dbReference type="PROSITE" id="PS51192"/>
    </source>
</evidence>
<evidence type="ECO:0000256" key="11">
    <source>
        <dbReference type="ARBA" id="ARBA00022840"/>
    </source>
</evidence>
<dbReference type="Pfam" id="PF24995">
    <property type="entry name" value="DSRM_2"/>
    <property type="match status" value="1"/>
</dbReference>
<evidence type="ECO:0000256" key="17">
    <source>
        <dbReference type="PROSITE-ProRule" id="PRU00657"/>
    </source>
</evidence>
<evidence type="ECO:0000313" key="25">
    <source>
        <dbReference type="Proteomes" id="UP001251528"/>
    </source>
</evidence>
<feature type="domain" description="PAZ" evidence="20">
    <location>
        <begin position="925"/>
        <end position="1057"/>
    </location>
</feature>
<dbReference type="Pfam" id="PF00271">
    <property type="entry name" value="Helicase_C"/>
    <property type="match status" value="1"/>
</dbReference>
<dbReference type="GO" id="GO:0004386">
    <property type="term" value="F:helicase activity"/>
    <property type="evidence" value="ECO:0007669"/>
    <property type="project" value="UniProtKB-KW"/>
</dbReference>
<dbReference type="SMART" id="SM00487">
    <property type="entry name" value="DEXDc"/>
    <property type="match status" value="1"/>
</dbReference>
<keyword evidence="5" id="KW-0479">Metal-binding</keyword>
<keyword evidence="6" id="KW-0677">Repeat</keyword>
<dbReference type="PROSITE" id="PS51194">
    <property type="entry name" value="HELICASE_CTER"/>
    <property type="match status" value="1"/>
</dbReference>
<evidence type="ECO:0000256" key="8">
    <source>
        <dbReference type="ARBA" id="ARBA00022801"/>
    </source>
</evidence>
<accession>A0AAJ0CYC2</accession>
<dbReference type="PANTHER" id="PTHR14950">
    <property type="entry name" value="DICER-RELATED"/>
    <property type="match status" value="1"/>
</dbReference>
<dbReference type="SUPFAM" id="SSF52540">
    <property type="entry name" value="P-loop containing nucleoside triphosphate hydrolases"/>
    <property type="match status" value="1"/>
</dbReference>
<dbReference type="CDD" id="cd18034">
    <property type="entry name" value="DEXHc_dicer"/>
    <property type="match status" value="1"/>
</dbReference>
<evidence type="ECO:0000256" key="7">
    <source>
        <dbReference type="ARBA" id="ARBA00022741"/>
    </source>
</evidence>
<feature type="domain" description="RNase III" evidence="19">
    <location>
        <begin position="1285"/>
        <end position="1443"/>
    </location>
</feature>
<evidence type="ECO:0000256" key="12">
    <source>
        <dbReference type="ARBA" id="ARBA00022842"/>
    </source>
</evidence>
<dbReference type="Proteomes" id="UP001251528">
    <property type="component" value="Unassembled WGS sequence"/>
</dbReference>
<dbReference type="GO" id="GO:0005634">
    <property type="term" value="C:nucleus"/>
    <property type="evidence" value="ECO:0007669"/>
    <property type="project" value="TreeGrafter"/>
</dbReference>
<dbReference type="InterPro" id="IPR036389">
    <property type="entry name" value="RNase_III_sf"/>
</dbReference>
<feature type="compositionally biased region" description="Basic and acidic residues" evidence="18">
    <location>
        <begin position="54"/>
        <end position="85"/>
    </location>
</feature>
<organism evidence="24 25">
    <name type="scientific">Conoideocrella luteorostrata</name>
    <dbReference type="NCBI Taxonomy" id="1105319"/>
    <lineage>
        <taxon>Eukaryota</taxon>
        <taxon>Fungi</taxon>
        <taxon>Dikarya</taxon>
        <taxon>Ascomycota</taxon>
        <taxon>Pezizomycotina</taxon>
        <taxon>Sordariomycetes</taxon>
        <taxon>Hypocreomycetidae</taxon>
        <taxon>Hypocreales</taxon>
        <taxon>Clavicipitaceae</taxon>
        <taxon>Conoideocrella</taxon>
    </lineage>
</organism>
<keyword evidence="10" id="KW-0862">Zinc</keyword>
<dbReference type="PROSITE" id="PS51327">
    <property type="entry name" value="DICER_DSRBF"/>
    <property type="match status" value="1"/>
</dbReference>
<dbReference type="SMART" id="SM00490">
    <property type="entry name" value="HELICc"/>
    <property type="match status" value="1"/>
</dbReference>
<dbReference type="InterPro" id="IPR000999">
    <property type="entry name" value="RNase_III_dom"/>
</dbReference>
<dbReference type="InterPro" id="IPR003100">
    <property type="entry name" value="PAZ_dom"/>
</dbReference>
<dbReference type="InterPro" id="IPR056755">
    <property type="entry name" value="DSRM_2"/>
</dbReference>
<dbReference type="GO" id="GO:0030422">
    <property type="term" value="P:siRNA processing"/>
    <property type="evidence" value="ECO:0007669"/>
    <property type="project" value="TreeGrafter"/>
</dbReference>
<dbReference type="FunFam" id="1.10.1520.10:FF:000015">
    <property type="entry name" value="Dicer-like protein 1"/>
    <property type="match status" value="1"/>
</dbReference>
<dbReference type="PROSITE" id="PS50142">
    <property type="entry name" value="RNASE_3_2"/>
    <property type="match status" value="2"/>
</dbReference>